<gene>
    <name evidence="2" type="ORF">K505DRAFT_311178</name>
</gene>
<dbReference type="InterPro" id="IPR031348">
    <property type="entry name" value="PigL_N"/>
</dbReference>
<organism evidence="2 3">
    <name type="scientific">Melanomma pulvis-pyrius CBS 109.77</name>
    <dbReference type="NCBI Taxonomy" id="1314802"/>
    <lineage>
        <taxon>Eukaryota</taxon>
        <taxon>Fungi</taxon>
        <taxon>Dikarya</taxon>
        <taxon>Ascomycota</taxon>
        <taxon>Pezizomycotina</taxon>
        <taxon>Dothideomycetes</taxon>
        <taxon>Pleosporomycetidae</taxon>
        <taxon>Pleosporales</taxon>
        <taxon>Melanommataceae</taxon>
        <taxon>Melanomma</taxon>
    </lineage>
</organism>
<reference evidence="2" key="1">
    <citation type="journal article" date="2020" name="Stud. Mycol.">
        <title>101 Dothideomycetes genomes: a test case for predicting lifestyles and emergence of pathogens.</title>
        <authorList>
            <person name="Haridas S."/>
            <person name="Albert R."/>
            <person name="Binder M."/>
            <person name="Bloem J."/>
            <person name="Labutti K."/>
            <person name="Salamov A."/>
            <person name="Andreopoulos B."/>
            <person name="Baker S."/>
            <person name="Barry K."/>
            <person name="Bills G."/>
            <person name="Bluhm B."/>
            <person name="Cannon C."/>
            <person name="Castanera R."/>
            <person name="Culley D."/>
            <person name="Daum C."/>
            <person name="Ezra D."/>
            <person name="Gonzalez J."/>
            <person name="Henrissat B."/>
            <person name="Kuo A."/>
            <person name="Liang C."/>
            <person name="Lipzen A."/>
            <person name="Lutzoni F."/>
            <person name="Magnuson J."/>
            <person name="Mondo S."/>
            <person name="Nolan M."/>
            <person name="Ohm R."/>
            <person name="Pangilinan J."/>
            <person name="Park H.-J."/>
            <person name="Ramirez L."/>
            <person name="Alfaro M."/>
            <person name="Sun H."/>
            <person name="Tritt A."/>
            <person name="Yoshinaga Y."/>
            <person name="Zwiers L.-H."/>
            <person name="Turgeon B."/>
            <person name="Goodwin S."/>
            <person name="Spatafora J."/>
            <person name="Crous P."/>
            <person name="Grigoriev I."/>
        </authorList>
    </citation>
    <scope>NUCLEOTIDE SEQUENCE</scope>
    <source>
        <strain evidence="2">CBS 109.77</strain>
    </source>
</reference>
<sequence length="280" mass="30654">MPDPLSIAASVVGITVPALHGIQLLLEDLEQFRNASKTVKRLLEDVQSVDTSLKLLQRVEEREWDLLGASIAEQSKTTISSCAQACNLFRTNLQRWTRHSEDGRLAWQDRTSVGFFKKGQVRAMSEQLQYCKLSISSVVSIATLYSSVRHTHITEDIKKAIATTEAEVKDAITTTNKQLIVLESKLDELNLSSDDEEVAGPDEGKIEALQQVEEEHKAVSASQRLLDELLSKAQEDAVAKAAAKNQGCSTTVTSVTFGNQNSGQQAGVINGGAKFWAKRA</sequence>
<dbReference type="Pfam" id="PF17111">
    <property type="entry name" value="PigL_N"/>
    <property type="match status" value="1"/>
</dbReference>
<dbReference type="OrthoDB" id="432483at2759"/>
<dbReference type="AlphaFoldDB" id="A0A6A6X366"/>
<dbReference type="Proteomes" id="UP000799757">
    <property type="component" value="Unassembled WGS sequence"/>
</dbReference>
<evidence type="ECO:0000259" key="1">
    <source>
        <dbReference type="Pfam" id="PF17111"/>
    </source>
</evidence>
<accession>A0A6A6X366</accession>
<dbReference type="EMBL" id="MU002066">
    <property type="protein sequence ID" value="KAF2790575.1"/>
    <property type="molecule type" value="Genomic_DNA"/>
</dbReference>
<proteinExistence type="predicted"/>
<name>A0A6A6X366_9PLEO</name>
<evidence type="ECO:0000313" key="3">
    <source>
        <dbReference type="Proteomes" id="UP000799757"/>
    </source>
</evidence>
<protein>
    <recommendedName>
        <fullName evidence="1">Azaphilone pigments biosynthesis cluster protein L N-terminal domain-containing protein</fullName>
    </recommendedName>
</protein>
<keyword evidence="3" id="KW-1185">Reference proteome</keyword>
<feature type="domain" description="Azaphilone pigments biosynthesis cluster protein L N-terminal" evidence="1">
    <location>
        <begin position="3"/>
        <end position="189"/>
    </location>
</feature>
<evidence type="ECO:0000313" key="2">
    <source>
        <dbReference type="EMBL" id="KAF2790575.1"/>
    </source>
</evidence>